<evidence type="ECO:0000256" key="13">
    <source>
        <dbReference type="RuleBase" id="RU000461"/>
    </source>
</evidence>
<keyword evidence="4 12" id="KW-0349">Heme</keyword>
<keyword evidence="8 13" id="KW-0560">Oxidoreductase</keyword>
<organism evidence="14 15">
    <name type="scientific">Aspergillus wentii DTO 134E9</name>
    <dbReference type="NCBI Taxonomy" id="1073089"/>
    <lineage>
        <taxon>Eukaryota</taxon>
        <taxon>Fungi</taxon>
        <taxon>Dikarya</taxon>
        <taxon>Ascomycota</taxon>
        <taxon>Pezizomycotina</taxon>
        <taxon>Eurotiomycetes</taxon>
        <taxon>Eurotiomycetidae</taxon>
        <taxon>Eurotiales</taxon>
        <taxon>Aspergillaceae</taxon>
        <taxon>Aspergillus</taxon>
        <taxon>Aspergillus subgen. Cremei</taxon>
    </lineage>
</organism>
<proteinExistence type="inferred from homology"/>
<keyword evidence="9 12" id="KW-0408">Iron</keyword>
<evidence type="ECO:0000256" key="4">
    <source>
        <dbReference type="ARBA" id="ARBA00022617"/>
    </source>
</evidence>
<dbReference type="SUPFAM" id="SSF48264">
    <property type="entry name" value="Cytochrome P450"/>
    <property type="match status" value="1"/>
</dbReference>
<dbReference type="GO" id="GO:0020037">
    <property type="term" value="F:heme binding"/>
    <property type="evidence" value="ECO:0007669"/>
    <property type="project" value="InterPro"/>
</dbReference>
<dbReference type="PANTHER" id="PTHR24305:SF157">
    <property type="entry name" value="N-ACETYLTRYPTOPHAN 6-HYDROXYLASE IVOC-RELATED"/>
    <property type="match status" value="1"/>
</dbReference>
<dbReference type="InterPro" id="IPR036396">
    <property type="entry name" value="Cyt_P450_sf"/>
</dbReference>
<keyword evidence="7" id="KW-1133">Transmembrane helix</keyword>
<dbReference type="EMBL" id="KV878213">
    <property type="protein sequence ID" value="OJJ34532.1"/>
    <property type="molecule type" value="Genomic_DNA"/>
</dbReference>
<protein>
    <recommendedName>
        <fullName evidence="16">Cytochrome P450</fullName>
    </recommendedName>
</protein>
<dbReference type="PANTHER" id="PTHR24305">
    <property type="entry name" value="CYTOCHROME P450"/>
    <property type="match status" value="1"/>
</dbReference>
<dbReference type="CDD" id="cd11062">
    <property type="entry name" value="CYP58-like"/>
    <property type="match status" value="1"/>
</dbReference>
<evidence type="ECO:0000313" key="15">
    <source>
        <dbReference type="Proteomes" id="UP000184383"/>
    </source>
</evidence>
<accession>A0A1L9RHX7</accession>
<dbReference type="OrthoDB" id="3945418at2759"/>
<reference evidence="15" key="1">
    <citation type="journal article" date="2017" name="Genome Biol.">
        <title>Comparative genomics reveals high biological diversity and specific adaptations in the industrially and medically important fungal genus Aspergillus.</title>
        <authorList>
            <person name="de Vries R.P."/>
            <person name="Riley R."/>
            <person name="Wiebenga A."/>
            <person name="Aguilar-Osorio G."/>
            <person name="Amillis S."/>
            <person name="Uchima C.A."/>
            <person name="Anderluh G."/>
            <person name="Asadollahi M."/>
            <person name="Askin M."/>
            <person name="Barry K."/>
            <person name="Battaglia E."/>
            <person name="Bayram O."/>
            <person name="Benocci T."/>
            <person name="Braus-Stromeyer S.A."/>
            <person name="Caldana C."/>
            <person name="Canovas D."/>
            <person name="Cerqueira G.C."/>
            <person name="Chen F."/>
            <person name="Chen W."/>
            <person name="Choi C."/>
            <person name="Clum A."/>
            <person name="Dos Santos R.A."/>
            <person name="Damasio A.R."/>
            <person name="Diallinas G."/>
            <person name="Emri T."/>
            <person name="Fekete E."/>
            <person name="Flipphi M."/>
            <person name="Freyberg S."/>
            <person name="Gallo A."/>
            <person name="Gournas C."/>
            <person name="Habgood R."/>
            <person name="Hainaut M."/>
            <person name="Harispe M.L."/>
            <person name="Henrissat B."/>
            <person name="Hilden K.S."/>
            <person name="Hope R."/>
            <person name="Hossain A."/>
            <person name="Karabika E."/>
            <person name="Karaffa L."/>
            <person name="Karanyi Z."/>
            <person name="Krasevec N."/>
            <person name="Kuo A."/>
            <person name="Kusch H."/>
            <person name="LaButti K."/>
            <person name="Lagendijk E.L."/>
            <person name="Lapidus A."/>
            <person name="Levasseur A."/>
            <person name="Lindquist E."/>
            <person name="Lipzen A."/>
            <person name="Logrieco A.F."/>
            <person name="MacCabe A."/>
            <person name="Maekelae M.R."/>
            <person name="Malavazi I."/>
            <person name="Melin P."/>
            <person name="Meyer V."/>
            <person name="Mielnichuk N."/>
            <person name="Miskei M."/>
            <person name="Molnar A.P."/>
            <person name="Mule G."/>
            <person name="Ngan C.Y."/>
            <person name="Orejas M."/>
            <person name="Orosz E."/>
            <person name="Ouedraogo J.P."/>
            <person name="Overkamp K.M."/>
            <person name="Park H.-S."/>
            <person name="Perrone G."/>
            <person name="Piumi F."/>
            <person name="Punt P.J."/>
            <person name="Ram A.F."/>
            <person name="Ramon A."/>
            <person name="Rauscher S."/>
            <person name="Record E."/>
            <person name="Riano-Pachon D.M."/>
            <person name="Robert V."/>
            <person name="Roehrig J."/>
            <person name="Ruller R."/>
            <person name="Salamov A."/>
            <person name="Salih N.S."/>
            <person name="Samson R.A."/>
            <person name="Sandor E."/>
            <person name="Sanguinetti M."/>
            <person name="Schuetze T."/>
            <person name="Sepcic K."/>
            <person name="Shelest E."/>
            <person name="Sherlock G."/>
            <person name="Sophianopoulou V."/>
            <person name="Squina F.M."/>
            <person name="Sun H."/>
            <person name="Susca A."/>
            <person name="Todd R.B."/>
            <person name="Tsang A."/>
            <person name="Unkles S.E."/>
            <person name="van de Wiele N."/>
            <person name="van Rossen-Uffink D."/>
            <person name="Oliveira J.V."/>
            <person name="Vesth T.C."/>
            <person name="Visser J."/>
            <person name="Yu J.-H."/>
            <person name="Zhou M."/>
            <person name="Andersen M.R."/>
            <person name="Archer D.B."/>
            <person name="Baker S.E."/>
            <person name="Benoit I."/>
            <person name="Brakhage A.A."/>
            <person name="Braus G.H."/>
            <person name="Fischer R."/>
            <person name="Frisvad J.C."/>
            <person name="Goldman G.H."/>
            <person name="Houbraken J."/>
            <person name="Oakley B."/>
            <person name="Pocsi I."/>
            <person name="Scazzocchio C."/>
            <person name="Seiboth B."/>
            <person name="vanKuyk P.A."/>
            <person name="Wortman J."/>
            <person name="Dyer P.S."/>
            <person name="Grigoriev I.V."/>
        </authorList>
    </citation>
    <scope>NUCLEOTIDE SEQUENCE [LARGE SCALE GENOMIC DNA]</scope>
    <source>
        <strain evidence="15">DTO 134E9</strain>
    </source>
</reference>
<dbReference type="GO" id="GO:0004497">
    <property type="term" value="F:monooxygenase activity"/>
    <property type="evidence" value="ECO:0007669"/>
    <property type="project" value="UniProtKB-KW"/>
</dbReference>
<dbReference type="AlphaFoldDB" id="A0A1L9RHX7"/>
<gene>
    <name evidence="14" type="ORF">ASPWEDRAFT_185017</name>
</gene>
<comment type="cofactor">
    <cofactor evidence="1 12">
        <name>heme</name>
        <dbReference type="ChEBI" id="CHEBI:30413"/>
    </cofactor>
</comment>
<dbReference type="GeneID" id="63747899"/>
<evidence type="ECO:0000256" key="5">
    <source>
        <dbReference type="ARBA" id="ARBA00022692"/>
    </source>
</evidence>
<dbReference type="GO" id="GO:0005506">
    <property type="term" value="F:iron ion binding"/>
    <property type="evidence" value="ECO:0007669"/>
    <property type="project" value="InterPro"/>
</dbReference>
<dbReference type="PRINTS" id="PR00463">
    <property type="entry name" value="EP450I"/>
</dbReference>
<feature type="binding site" description="axial binding residue" evidence="12">
    <location>
        <position position="437"/>
    </location>
    <ligand>
        <name>heme</name>
        <dbReference type="ChEBI" id="CHEBI:30413"/>
    </ligand>
    <ligandPart>
        <name>Fe</name>
        <dbReference type="ChEBI" id="CHEBI:18248"/>
    </ligandPart>
</feature>
<evidence type="ECO:0000256" key="10">
    <source>
        <dbReference type="ARBA" id="ARBA00023033"/>
    </source>
</evidence>
<evidence type="ECO:0000256" key="2">
    <source>
        <dbReference type="ARBA" id="ARBA00004167"/>
    </source>
</evidence>
<dbReference type="Gene3D" id="1.10.630.10">
    <property type="entry name" value="Cytochrome P450"/>
    <property type="match status" value="1"/>
</dbReference>
<keyword evidence="5" id="KW-0812">Transmembrane</keyword>
<keyword evidence="15" id="KW-1185">Reference proteome</keyword>
<dbReference type="PROSITE" id="PS00086">
    <property type="entry name" value="CYTOCHROME_P450"/>
    <property type="match status" value="1"/>
</dbReference>
<dbReference type="GO" id="GO:0016020">
    <property type="term" value="C:membrane"/>
    <property type="evidence" value="ECO:0007669"/>
    <property type="project" value="UniProtKB-SubCell"/>
</dbReference>
<evidence type="ECO:0000256" key="3">
    <source>
        <dbReference type="ARBA" id="ARBA00010617"/>
    </source>
</evidence>
<dbReference type="InterPro" id="IPR050121">
    <property type="entry name" value="Cytochrome_P450_monoxygenase"/>
</dbReference>
<dbReference type="VEuPathDB" id="FungiDB:ASPWEDRAFT_185017"/>
<dbReference type="Proteomes" id="UP000184383">
    <property type="component" value="Unassembled WGS sequence"/>
</dbReference>
<evidence type="ECO:0000256" key="11">
    <source>
        <dbReference type="ARBA" id="ARBA00023136"/>
    </source>
</evidence>
<keyword evidence="10 13" id="KW-0503">Monooxygenase</keyword>
<evidence type="ECO:0000256" key="8">
    <source>
        <dbReference type="ARBA" id="ARBA00023002"/>
    </source>
</evidence>
<dbReference type="InterPro" id="IPR002401">
    <property type="entry name" value="Cyt_P450_E_grp-I"/>
</dbReference>
<dbReference type="STRING" id="1073089.A0A1L9RHX7"/>
<keyword evidence="6 12" id="KW-0479">Metal-binding</keyword>
<evidence type="ECO:0000256" key="9">
    <source>
        <dbReference type="ARBA" id="ARBA00023004"/>
    </source>
</evidence>
<evidence type="ECO:0000256" key="7">
    <source>
        <dbReference type="ARBA" id="ARBA00022989"/>
    </source>
</evidence>
<comment type="similarity">
    <text evidence="3 13">Belongs to the cytochrome P450 family.</text>
</comment>
<evidence type="ECO:0000313" key="14">
    <source>
        <dbReference type="EMBL" id="OJJ34532.1"/>
    </source>
</evidence>
<comment type="subcellular location">
    <subcellularLocation>
        <location evidence="2">Membrane</location>
        <topology evidence="2">Single-pass membrane protein</topology>
    </subcellularLocation>
</comment>
<dbReference type="FunFam" id="1.10.630.10:FF:000069">
    <property type="entry name" value="Cytochrome P450, putative (Eurofung)"/>
    <property type="match status" value="1"/>
</dbReference>
<evidence type="ECO:0008006" key="16">
    <source>
        <dbReference type="Google" id="ProtNLM"/>
    </source>
</evidence>
<dbReference type="Pfam" id="PF00067">
    <property type="entry name" value="p450"/>
    <property type="match status" value="1"/>
</dbReference>
<evidence type="ECO:0000256" key="1">
    <source>
        <dbReference type="ARBA" id="ARBA00001971"/>
    </source>
</evidence>
<dbReference type="InterPro" id="IPR017972">
    <property type="entry name" value="Cyt_P450_CS"/>
</dbReference>
<name>A0A1L9RHX7_ASPWE</name>
<evidence type="ECO:0000256" key="6">
    <source>
        <dbReference type="ARBA" id="ARBA00022723"/>
    </source>
</evidence>
<keyword evidence="11" id="KW-0472">Membrane</keyword>
<dbReference type="InterPro" id="IPR001128">
    <property type="entry name" value="Cyt_P450"/>
</dbReference>
<sequence>MLGFILVGALVYCVLGAIYRLYFHPLAKFPGPKLAAISGWYEFYHDIIHRGQFIWKVDQLHRTYGPIIRITPSEIHIQDPSFYDDLYAPSSKRRDKYAQWTILAGAPRSTFATVNHNHHRLRRSALNPFFSKRAVCHAETLIVDKVQRLCQRFQDACVRGTVIRLDTAYMALTMDIITHYAYGESYNHLAEEDFKPEWKETIVEASANGALLRQFPWLLPVLKAIPLRVLRVLEPKGAALIGWQRDVRRQVDAIIENDKAGNKAKGTIFQAILDSALPVEEKQADRLQDEGQTLVGAGSETTAKALSLITFYLLRDKSILQRLREELVNIPIEMVEGGLLSQLEQLPYLTAIIHEGLRMMHGVTTRLPRVAHEPIQYKNWTIPANTPVSESNYFVHMDESIFPNPNEFIPERWINAKKNNFRLDKYLVSFSKGSRQCVGINLAYAELYLTLATVMRKFEMDNFKTTVDDVRIVRDYFVGVPKLDSEGVRAIVTGVYKN</sequence>
<evidence type="ECO:0000256" key="12">
    <source>
        <dbReference type="PIRSR" id="PIRSR602401-1"/>
    </source>
</evidence>
<dbReference type="RefSeq" id="XP_040688208.1">
    <property type="nucleotide sequence ID" value="XM_040832051.1"/>
</dbReference>
<dbReference type="GO" id="GO:0016705">
    <property type="term" value="F:oxidoreductase activity, acting on paired donors, with incorporation or reduction of molecular oxygen"/>
    <property type="evidence" value="ECO:0007669"/>
    <property type="project" value="InterPro"/>
</dbReference>
<dbReference type="PRINTS" id="PR00385">
    <property type="entry name" value="P450"/>
</dbReference>